<sequence>MTNDFQHLNLEIPEEEFISKYHQNAMELLVIEEIEKQMKDYPLELIHQINKIEVAAYALNRLPPLYASSEEGLYCQKQLGKKDFQEAISRLVAQSLAVIQQQPVRFYTPLITTEMHELHAAKAAMEELKEFLGFAAQEVSWLEIIKEIKHQMNDIANTEIDTQVDEA</sequence>
<dbReference type="InterPro" id="IPR019657">
    <property type="entry name" value="ComFB"/>
</dbReference>
<dbReference type="EMBL" id="JADQBC010000048">
    <property type="protein sequence ID" value="MBR8827925.1"/>
    <property type="molecule type" value="Genomic_DNA"/>
</dbReference>
<comment type="caution">
    <text evidence="1">The sequence shown here is derived from an EMBL/GenBank/DDBJ whole genome shotgun (WGS) entry which is preliminary data.</text>
</comment>
<dbReference type="AlphaFoldDB" id="A0A941GV33"/>
<protein>
    <submittedName>
        <fullName evidence="1">Late competence development ComFB family protein</fullName>
    </submittedName>
</protein>
<accession>A0A941GV33</accession>
<reference evidence="1" key="1">
    <citation type="submission" date="2021-02" db="EMBL/GenBank/DDBJ databases">
        <title>Metagenome analyses of Stigonema ocellatum DSM 106950, Chlorogloea purpurea SAG 13.99 and Gomphosphaeria aponina DSM 107014.</title>
        <authorList>
            <person name="Marter P."/>
            <person name="Huang S."/>
        </authorList>
    </citation>
    <scope>NUCLEOTIDE SEQUENCE</scope>
    <source>
        <strain evidence="1">JP213</strain>
    </source>
</reference>
<dbReference type="Proteomes" id="UP000767446">
    <property type="component" value="Unassembled WGS sequence"/>
</dbReference>
<dbReference type="Pfam" id="PF10719">
    <property type="entry name" value="ComFB"/>
    <property type="match status" value="1"/>
</dbReference>
<proteinExistence type="predicted"/>
<evidence type="ECO:0000313" key="2">
    <source>
        <dbReference type="Proteomes" id="UP000767446"/>
    </source>
</evidence>
<name>A0A941GV33_9CHRO</name>
<gene>
    <name evidence="1" type="ORF">DSM107014_08485</name>
</gene>
<organism evidence="1 2">
    <name type="scientific">Gomphosphaeria aponina SAG 52.96 = DSM 107014</name>
    <dbReference type="NCBI Taxonomy" id="1521640"/>
    <lineage>
        <taxon>Bacteria</taxon>
        <taxon>Bacillati</taxon>
        <taxon>Cyanobacteriota</taxon>
        <taxon>Cyanophyceae</taxon>
        <taxon>Oscillatoriophycideae</taxon>
        <taxon>Chroococcales</taxon>
        <taxon>Gomphosphaeriaceae</taxon>
        <taxon>Gomphosphaeria</taxon>
    </lineage>
</organism>
<evidence type="ECO:0000313" key="1">
    <source>
        <dbReference type="EMBL" id="MBR8827925.1"/>
    </source>
</evidence>